<dbReference type="PANTHER" id="PTHR34220:SF7">
    <property type="entry name" value="SENSOR HISTIDINE KINASE YPDA"/>
    <property type="match status" value="1"/>
</dbReference>
<evidence type="ECO:0000313" key="5">
    <source>
        <dbReference type="Proteomes" id="UP000183945"/>
    </source>
</evidence>
<keyword evidence="1" id="KW-0812">Transmembrane</keyword>
<evidence type="ECO:0000256" key="1">
    <source>
        <dbReference type="SAM" id="Phobius"/>
    </source>
</evidence>
<organism evidence="4 5">
    <name type="scientific">Salegentibacter echinorum</name>
    <dbReference type="NCBI Taxonomy" id="1073325"/>
    <lineage>
        <taxon>Bacteria</taxon>
        <taxon>Pseudomonadati</taxon>
        <taxon>Bacteroidota</taxon>
        <taxon>Flavobacteriia</taxon>
        <taxon>Flavobacteriales</taxon>
        <taxon>Flavobacteriaceae</taxon>
        <taxon>Salegentibacter</taxon>
    </lineage>
</organism>
<dbReference type="InterPro" id="IPR050640">
    <property type="entry name" value="Bact_2-comp_sensor_kinase"/>
</dbReference>
<dbReference type="InterPro" id="IPR013783">
    <property type="entry name" value="Ig-like_fold"/>
</dbReference>
<keyword evidence="1" id="KW-0472">Membrane</keyword>
<name>A0A1M5IQP3_SALEC</name>
<gene>
    <name evidence="4" type="ORF">SAMN05444483_10889</name>
</gene>
<dbReference type="Pfam" id="PF06580">
    <property type="entry name" value="His_kinase"/>
    <property type="match status" value="1"/>
</dbReference>
<dbReference type="Pfam" id="PF07494">
    <property type="entry name" value="Reg_prop"/>
    <property type="match status" value="2"/>
</dbReference>
<evidence type="ECO:0000313" key="4">
    <source>
        <dbReference type="EMBL" id="SHG30536.1"/>
    </source>
</evidence>
<dbReference type="SUPFAM" id="SSF55874">
    <property type="entry name" value="ATPase domain of HSP90 chaperone/DNA topoisomerase II/histidine kinase"/>
    <property type="match status" value="1"/>
</dbReference>
<dbReference type="RefSeq" id="WP_072880224.1">
    <property type="nucleotide sequence ID" value="NZ_FQVT01000008.1"/>
</dbReference>
<dbReference type="InterPro" id="IPR015943">
    <property type="entry name" value="WD40/YVTN_repeat-like_dom_sf"/>
</dbReference>
<proteinExistence type="predicted"/>
<dbReference type="SUPFAM" id="SSF63829">
    <property type="entry name" value="Calcium-dependent phosphotriesterase"/>
    <property type="match status" value="1"/>
</dbReference>
<dbReference type="Gene3D" id="3.30.565.10">
    <property type="entry name" value="Histidine kinase-like ATPase, C-terminal domain"/>
    <property type="match status" value="1"/>
</dbReference>
<dbReference type="InterPro" id="IPR010559">
    <property type="entry name" value="Sig_transdc_His_kin_internal"/>
</dbReference>
<evidence type="ECO:0000259" key="3">
    <source>
        <dbReference type="Pfam" id="PF06580"/>
    </source>
</evidence>
<dbReference type="GO" id="GO:0016020">
    <property type="term" value="C:membrane"/>
    <property type="evidence" value="ECO:0007669"/>
    <property type="project" value="InterPro"/>
</dbReference>
<reference evidence="5" key="1">
    <citation type="submission" date="2016-11" db="EMBL/GenBank/DDBJ databases">
        <authorList>
            <person name="Varghese N."/>
            <person name="Submissions S."/>
        </authorList>
    </citation>
    <scope>NUCLEOTIDE SEQUENCE [LARGE SCALE GENOMIC DNA]</scope>
    <source>
        <strain evidence="5">DSM 24579</strain>
    </source>
</reference>
<dbReference type="EMBL" id="FQVT01000008">
    <property type="protein sequence ID" value="SHG30536.1"/>
    <property type="molecule type" value="Genomic_DNA"/>
</dbReference>
<dbReference type="STRING" id="1073325.SAMN05444483_10889"/>
<dbReference type="Proteomes" id="UP000183945">
    <property type="component" value="Unassembled WGS sequence"/>
</dbReference>
<dbReference type="InterPro" id="IPR011110">
    <property type="entry name" value="Reg_prop"/>
</dbReference>
<accession>A0A1M5IQP3</accession>
<sequence>MPFCKTTKLLLLIIFWFNFAFSQNYPTSNFTSATDLPNNSVRSLLVDSNNSLWIGTENGVVKKQNDEFQYFFEEDGLAQNSCWAIAEDNNNKLWFGSYGEGLSIYDGYEFEIISVKDGLVHNQITKLFSCGSYMYVGTSDGVSLIDVNTFQVKSLKMPATEELFRVQDFFEYQSQVYVVTYRTGIFRILNEDEKATLIKVNDHKFIYSVLKNNDSIYSSNKGFFTKSSLSDYLSDKDSIPLRKHGASIIWDYVKTGDHKIFAAAWGIYDANGGLYEVINGRLVSRASDFNVGSKEVISLAYDSKFEKLYAGTRDAGLFEIALNPKIKIHEISGNNILGFASTKNTSAVLLDEGITLKKDENEQIITLFQLKRWQEKYVLNTVLPLPKYKDDFYELDYTTKAENITFYDIKAFQDTYWINTNIGVFAIRESGELAHYLPIHSEEINFTAEGNLIETNPYGGLRVYSDLNLFKYKHFKKEDPQTPTMIVNSWQKGGKTYFLSVFSGLYVWENNRFNSYLENGIWNEKKLKQITGLGNDLAISNEFGDVFIVNDDKSFKIKEKIPRAAIQGNSISFLENYQGSLIIGTEKGLTLYKNGRSIFLDKEQGLEQPLLSAKVSGNALSVGSHNGYYTILLDEIWDEKALIEEIKLKELFINNNKASLESSLEKNKLKLKHDENTVLLKFSTNAHPYPNKLKYQYRLNKDEPWSLSSSKPEIFLASLPTKKHELDVKVMDKSTGLSHIQPLLSLTVLPPFWKTWWFILLLLSIMIAIGYSFYKIQIRQAKKFEAQKGVIQKRFEETKMEALLAQMNPHFIFNAMNSIQYYIMDNDIDKATIFLGDFSKLIRLNLDHCTKPTILLIEEIEHLQSYIKVENTRFDDRVEVIFETDPLIDPYEIEIPSMLLQTFVENVFVHAFPMDLPNPTLKVSFKLFSEGILQCKIEDNGIGFSKNSTNKLHNSKGVALVKERLAFLGYDIEEAVTINSARNKGTAVTLKLKI</sequence>
<keyword evidence="5" id="KW-1185">Reference proteome</keyword>
<dbReference type="OrthoDB" id="9809670at2"/>
<evidence type="ECO:0000256" key="2">
    <source>
        <dbReference type="SAM" id="SignalP"/>
    </source>
</evidence>
<dbReference type="Gene3D" id="2.60.40.10">
    <property type="entry name" value="Immunoglobulins"/>
    <property type="match status" value="1"/>
</dbReference>
<protein>
    <recommendedName>
        <fullName evidence="3">Signal transduction histidine kinase internal region domain-containing protein</fullName>
    </recommendedName>
</protein>
<dbReference type="PANTHER" id="PTHR34220">
    <property type="entry name" value="SENSOR HISTIDINE KINASE YPDA"/>
    <property type="match status" value="1"/>
</dbReference>
<feature type="domain" description="Signal transduction histidine kinase internal region" evidence="3">
    <location>
        <begin position="799"/>
        <end position="877"/>
    </location>
</feature>
<dbReference type="GO" id="GO:0000155">
    <property type="term" value="F:phosphorelay sensor kinase activity"/>
    <property type="evidence" value="ECO:0007669"/>
    <property type="project" value="InterPro"/>
</dbReference>
<feature type="signal peptide" evidence="2">
    <location>
        <begin position="1"/>
        <end position="22"/>
    </location>
</feature>
<keyword evidence="2" id="KW-0732">Signal</keyword>
<dbReference type="Gene3D" id="2.130.10.10">
    <property type="entry name" value="YVTN repeat-like/Quinoprotein amine dehydrogenase"/>
    <property type="match status" value="2"/>
</dbReference>
<dbReference type="InterPro" id="IPR036890">
    <property type="entry name" value="HATPase_C_sf"/>
</dbReference>
<dbReference type="AlphaFoldDB" id="A0A1M5IQP3"/>
<feature type="chain" id="PRO_5012070250" description="Signal transduction histidine kinase internal region domain-containing protein" evidence="2">
    <location>
        <begin position="23"/>
        <end position="994"/>
    </location>
</feature>
<keyword evidence="1" id="KW-1133">Transmembrane helix</keyword>
<feature type="transmembrane region" description="Helical" evidence="1">
    <location>
        <begin position="755"/>
        <end position="774"/>
    </location>
</feature>